<accession>A0ACB0L4U6</accession>
<gene>
    <name evidence="1" type="ORF">MILVUS5_LOCUS29648</name>
</gene>
<organism evidence="1 2">
    <name type="scientific">Trifolium pratense</name>
    <name type="common">Red clover</name>
    <dbReference type="NCBI Taxonomy" id="57577"/>
    <lineage>
        <taxon>Eukaryota</taxon>
        <taxon>Viridiplantae</taxon>
        <taxon>Streptophyta</taxon>
        <taxon>Embryophyta</taxon>
        <taxon>Tracheophyta</taxon>
        <taxon>Spermatophyta</taxon>
        <taxon>Magnoliopsida</taxon>
        <taxon>eudicotyledons</taxon>
        <taxon>Gunneridae</taxon>
        <taxon>Pentapetalae</taxon>
        <taxon>rosids</taxon>
        <taxon>fabids</taxon>
        <taxon>Fabales</taxon>
        <taxon>Fabaceae</taxon>
        <taxon>Papilionoideae</taxon>
        <taxon>50 kb inversion clade</taxon>
        <taxon>NPAAA clade</taxon>
        <taxon>Hologalegina</taxon>
        <taxon>IRL clade</taxon>
        <taxon>Trifolieae</taxon>
        <taxon>Trifolium</taxon>
    </lineage>
</organism>
<sequence length="728" mass="81897">MDDSEKLTALKKAYADIILNTAKEAAARIMASERKSMLLQQELAATKDEALRMLLRLKQMFDSKVKESELTFSSQQKKIDVLEAQLQEAEEIVRDLRAELRETQSELENVTKHQMNPPAEQNMKDGVAANGNFMQENRLHPYDGSVHSAPNLQLESISISDTRCPTVNGTDNGSKLCVSRDHANSCYIHNPDFASIVIRRKGPELYRNGCTQRIRALERSLFDGNVSVSENVDNAQDETLVGAHEDGKEMAVTDNGKADIICEKEKQDELKLTKADADHVKLSVRKKYMRFKKRKTRRSRLHSYQRKGTNKRSYLSVAKDSPHVLDNNDPSKGNSSTAHESEALKDPMSPLSEAPTDATATVEQPDKLKVVKEGAELIKDLVHRKHRRFVKRKTHQSRLHSGQVKETNKEPDLSCAKDSHHVLGNNDHSMENSSMQHGNEAQKDLMSPLPKAPTNATTAVEQLRSYTNTEKVEKFLKFCSFRNKIVHDTEPLDKSDLTRQESLSTESMEVPGCKDVEAADGSPDKVDPKLSNIDETVSSRFENDKLLKFTFHRKRKKGSVSSGDAGCSPDNSNSKKICGEKQNDHAEPQKSCTMTQSVSSGDAGRSPDNSNSKKICGEKQNDHVEPQKSCTLTESSRESRRLAQVARQVGDTHMHICEYECLFLSFPVSAHIFVREEMVIVDSSIAMMSNALLFPEVALRMLYIDRAVEHVNNLSLLYFYVYFPFILR</sequence>
<dbReference type="Proteomes" id="UP001177021">
    <property type="component" value="Unassembled WGS sequence"/>
</dbReference>
<keyword evidence="2" id="KW-1185">Reference proteome</keyword>
<reference evidence="1" key="1">
    <citation type="submission" date="2023-10" db="EMBL/GenBank/DDBJ databases">
        <authorList>
            <person name="Rodriguez Cubillos JULIANA M."/>
            <person name="De Vega J."/>
        </authorList>
    </citation>
    <scope>NUCLEOTIDE SEQUENCE</scope>
</reference>
<evidence type="ECO:0000313" key="2">
    <source>
        <dbReference type="Proteomes" id="UP001177021"/>
    </source>
</evidence>
<proteinExistence type="predicted"/>
<protein>
    <submittedName>
        <fullName evidence="1">Uncharacterized protein</fullName>
    </submittedName>
</protein>
<comment type="caution">
    <text evidence="1">The sequence shown here is derived from an EMBL/GenBank/DDBJ whole genome shotgun (WGS) entry which is preliminary data.</text>
</comment>
<dbReference type="EMBL" id="CASHSV030000409">
    <property type="protein sequence ID" value="CAJ2664438.1"/>
    <property type="molecule type" value="Genomic_DNA"/>
</dbReference>
<evidence type="ECO:0000313" key="1">
    <source>
        <dbReference type="EMBL" id="CAJ2664438.1"/>
    </source>
</evidence>
<name>A0ACB0L4U6_TRIPR</name>